<evidence type="ECO:0000313" key="2">
    <source>
        <dbReference type="EMBL" id="OJD27080.1"/>
    </source>
</evidence>
<evidence type="ECO:0000313" key="3">
    <source>
        <dbReference type="Proteomes" id="UP000242791"/>
    </source>
</evidence>
<evidence type="ECO:0000256" key="1">
    <source>
        <dbReference type="SAM" id="MobiDB-lite"/>
    </source>
</evidence>
<keyword evidence="3" id="KW-1185">Reference proteome</keyword>
<proteinExistence type="predicted"/>
<accession>A0A1J9QF23</accession>
<feature type="region of interest" description="Disordered" evidence="1">
    <location>
        <begin position="1"/>
        <end position="61"/>
    </location>
</feature>
<reference evidence="2 3" key="1">
    <citation type="submission" date="2015-08" db="EMBL/GenBank/DDBJ databases">
        <title>Emmonsia species relationships and genome sequence.</title>
        <authorList>
            <person name="Cuomo C.A."/>
            <person name="Schwartz I.S."/>
            <person name="Kenyon C."/>
            <person name="De Hoog G.S."/>
            <person name="Govender N.P."/>
            <person name="Botha A."/>
            <person name="Moreno L."/>
            <person name="De Vries M."/>
            <person name="Munoz J.F."/>
            <person name="Stielow J.B."/>
        </authorList>
    </citation>
    <scope>NUCLEOTIDE SEQUENCE [LARGE SCALE GENOMIC DNA]</scope>
    <source>
        <strain evidence="2 3">EI222</strain>
    </source>
</reference>
<feature type="non-terminal residue" evidence="2">
    <location>
        <position position="61"/>
    </location>
</feature>
<dbReference type="AlphaFoldDB" id="A0A1J9QF23"/>
<dbReference type="Proteomes" id="UP000242791">
    <property type="component" value="Unassembled WGS sequence"/>
</dbReference>
<protein>
    <submittedName>
        <fullName evidence="2">Uncharacterized protein</fullName>
    </submittedName>
</protein>
<name>A0A1J9QF23_9EURO</name>
<dbReference type="VEuPathDB" id="FungiDB:ACJ73_01520"/>
<dbReference type="EMBL" id="LGTZ01000140">
    <property type="protein sequence ID" value="OJD27080.1"/>
    <property type="molecule type" value="Genomic_DNA"/>
</dbReference>
<organism evidence="2 3">
    <name type="scientific">Blastomyces percursus</name>
    <dbReference type="NCBI Taxonomy" id="1658174"/>
    <lineage>
        <taxon>Eukaryota</taxon>
        <taxon>Fungi</taxon>
        <taxon>Dikarya</taxon>
        <taxon>Ascomycota</taxon>
        <taxon>Pezizomycotina</taxon>
        <taxon>Eurotiomycetes</taxon>
        <taxon>Eurotiomycetidae</taxon>
        <taxon>Onygenales</taxon>
        <taxon>Ajellomycetaceae</taxon>
        <taxon>Blastomyces</taxon>
    </lineage>
</organism>
<comment type="caution">
    <text evidence="2">The sequence shown here is derived from an EMBL/GenBank/DDBJ whole genome shotgun (WGS) entry which is preliminary data.</text>
</comment>
<gene>
    <name evidence="2" type="ORF">ACJ73_01520</name>
</gene>
<sequence>MSADTLPAGPALSTDPGNDTGTGLGTRTGATTSRPRIRDLLPTLKIGRHPTGPLNSLTDVP</sequence>